<dbReference type="EMBL" id="CAJVPZ010011131">
    <property type="protein sequence ID" value="CAG8627052.1"/>
    <property type="molecule type" value="Genomic_DNA"/>
</dbReference>
<proteinExistence type="predicted"/>
<organism evidence="1 2">
    <name type="scientific">Racocetra fulgida</name>
    <dbReference type="NCBI Taxonomy" id="60492"/>
    <lineage>
        <taxon>Eukaryota</taxon>
        <taxon>Fungi</taxon>
        <taxon>Fungi incertae sedis</taxon>
        <taxon>Mucoromycota</taxon>
        <taxon>Glomeromycotina</taxon>
        <taxon>Glomeromycetes</taxon>
        <taxon>Diversisporales</taxon>
        <taxon>Gigasporaceae</taxon>
        <taxon>Racocetra</taxon>
    </lineage>
</organism>
<reference evidence="1" key="1">
    <citation type="submission" date="2021-06" db="EMBL/GenBank/DDBJ databases">
        <authorList>
            <person name="Kallberg Y."/>
            <person name="Tangrot J."/>
            <person name="Rosling A."/>
        </authorList>
    </citation>
    <scope>NUCLEOTIDE SEQUENCE</scope>
    <source>
        <strain evidence="1">IN212</strain>
    </source>
</reference>
<evidence type="ECO:0000313" key="2">
    <source>
        <dbReference type="Proteomes" id="UP000789396"/>
    </source>
</evidence>
<sequence>MANIECFIGIKGKVVQSCNGCRTSIGNANKTKLKEKQNEEVKKCQTFAYSQDELRDLFLEFLEPFQDFDSTKPCTQVLDFEIPVFLDSLTDCIESNNEIE</sequence>
<dbReference type="Proteomes" id="UP000789396">
    <property type="component" value="Unassembled WGS sequence"/>
</dbReference>
<gene>
    <name evidence="1" type="ORF">RFULGI_LOCUS7578</name>
</gene>
<comment type="caution">
    <text evidence="1">The sequence shown here is derived from an EMBL/GenBank/DDBJ whole genome shotgun (WGS) entry which is preliminary data.</text>
</comment>
<dbReference type="AlphaFoldDB" id="A0A9N9GSP3"/>
<accession>A0A9N9GSP3</accession>
<keyword evidence="2" id="KW-1185">Reference proteome</keyword>
<protein>
    <submittedName>
        <fullName evidence="1">12606_t:CDS:1</fullName>
    </submittedName>
</protein>
<name>A0A9N9GSP3_9GLOM</name>
<evidence type="ECO:0000313" key="1">
    <source>
        <dbReference type="EMBL" id="CAG8627052.1"/>
    </source>
</evidence>
<feature type="non-terminal residue" evidence="1">
    <location>
        <position position="100"/>
    </location>
</feature>